<dbReference type="InterPro" id="IPR002938">
    <property type="entry name" value="FAD-bd"/>
</dbReference>
<keyword evidence="4" id="KW-0285">Flavoprotein</keyword>
<dbReference type="Gene3D" id="3.50.50.60">
    <property type="entry name" value="FAD/NAD(P)-binding domain"/>
    <property type="match status" value="2"/>
</dbReference>
<dbReference type="NCBIfam" id="NF004356">
    <property type="entry name" value="PRK05732.1"/>
    <property type="match status" value="1"/>
</dbReference>
<sequence length="399" mass="45344">MSIVIHGGGMTGAILAFMLHKLTQGNLTISLIDQCSPYTYDMQSSTKTTPPDVVALSRGAYYELIKIDMYPMLNSCTTAIKKIEINAHNQNNTVFINATDYNLSELGYVIELNTFRKNLFDFLYKKSNVNIFCPATLKTIKREKKNNLIILNNDHQIISKLVIAADGSQSKLATNCGIQWFKKNYHQIAIMAKISTEIPHHGCAFEKFTEYGPLAILPTSNNFSYLIWCISYKEKKNISKWNTHKLSQEFQKIFGQKLGKILNIGTQHFHNLWLIYAKNHISHRLALVGNAAQKLHPIAGQGLNLGLRDIVILSKIIKNALNNNIDIGDYSVLSTYQKYRLSDQRSTILFTDGLIRLFSNHCLPVIIARNMGLFLISCNSYLRNLLVYKMLNWKTNQIS</sequence>
<evidence type="ECO:0000256" key="5">
    <source>
        <dbReference type="ARBA" id="ARBA00022827"/>
    </source>
</evidence>
<dbReference type="PROSITE" id="PS01304">
    <property type="entry name" value="UBIH"/>
    <property type="match status" value="1"/>
</dbReference>
<dbReference type="EMBL" id="CP097762">
    <property type="protein sequence ID" value="URJ25324.1"/>
    <property type="molecule type" value="Genomic_DNA"/>
</dbReference>
<evidence type="ECO:0000313" key="10">
    <source>
        <dbReference type="Proteomes" id="UP001056834"/>
    </source>
</evidence>
<keyword evidence="5" id="KW-0274">FAD</keyword>
<feature type="domain" description="FAD-binding" evidence="8">
    <location>
        <begin position="155"/>
        <end position="341"/>
    </location>
</feature>
<evidence type="ECO:0000256" key="2">
    <source>
        <dbReference type="ARBA" id="ARBA00004749"/>
    </source>
</evidence>
<keyword evidence="6 9" id="KW-0560">Oxidoreductase</keyword>
<comment type="similarity">
    <text evidence="3">Belongs to the UbiH/COQ6 family.</text>
</comment>
<comment type="cofactor">
    <cofactor evidence="1">
        <name>FAD</name>
        <dbReference type="ChEBI" id="CHEBI:57692"/>
    </cofactor>
</comment>
<gene>
    <name evidence="9" type="primary">ubiH</name>
    <name evidence="9" type="synonym">visB</name>
    <name evidence="9" type="ORF">M9405_01195</name>
</gene>
<dbReference type="InterPro" id="IPR051205">
    <property type="entry name" value="UbiH/COQ6_monooxygenase"/>
</dbReference>
<evidence type="ECO:0000259" key="8">
    <source>
        <dbReference type="Pfam" id="PF01494"/>
    </source>
</evidence>
<dbReference type="EC" id="1.14.13.-" evidence="9"/>
<protein>
    <submittedName>
        <fullName evidence="9">2-octaprenyl-6-methoxyphenyl hydroxylase</fullName>
        <ecNumber evidence="9">1.14.13.-</ecNumber>
    </submittedName>
</protein>
<dbReference type="Proteomes" id="UP001056834">
    <property type="component" value="Chromosome"/>
</dbReference>
<dbReference type="InterPro" id="IPR018168">
    <property type="entry name" value="Ubi_Hdrlase_CS"/>
</dbReference>
<proteinExistence type="inferred from homology"/>
<dbReference type="SUPFAM" id="SSF51905">
    <property type="entry name" value="FAD/NAD(P)-binding domain"/>
    <property type="match status" value="1"/>
</dbReference>
<dbReference type="NCBIfam" id="TIGR01988">
    <property type="entry name" value="Ubi-OHases"/>
    <property type="match status" value="1"/>
</dbReference>
<evidence type="ECO:0000256" key="3">
    <source>
        <dbReference type="ARBA" id="ARBA00005349"/>
    </source>
</evidence>
<evidence type="ECO:0000256" key="4">
    <source>
        <dbReference type="ARBA" id="ARBA00022630"/>
    </source>
</evidence>
<dbReference type="PANTHER" id="PTHR43876">
    <property type="entry name" value="UBIQUINONE BIOSYNTHESIS MONOOXYGENASE COQ6, MITOCHONDRIAL"/>
    <property type="match status" value="1"/>
</dbReference>
<organism evidence="9 10">
    <name type="scientific">Candidatus Blochmannia ocreatus</name>
    <name type="common">nom. nud.</name>
    <dbReference type="NCBI Taxonomy" id="251538"/>
    <lineage>
        <taxon>Bacteria</taxon>
        <taxon>Pseudomonadati</taxon>
        <taxon>Pseudomonadota</taxon>
        <taxon>Gammaproteobacteria</taxon>
        <taxon>Enterobacterales</taxon>
        <taxon>Enterobacteriaceae</taxon>
        <taxon>ant endosymbionts</taxon>
        <taxon>Candidatus Blochmanniella</taxon>
    </lineage>
</organism>
<dbReference type="PANTHER" id="PTHR43876:SF8">
    <property type="entry name" value="2-OCTAPRENYL-6-METHOXYPHENOL HYDROXYLASE"/>
    <property type="match status" value="1"/>
</dbReference>
<accession>A0ABY4SZR1</accession>
<evidence type="ECO:0000313" key="9">
    <source>
        <dbReference type="EMBL" id="URJ25324.1"/>
    </source>
</evidence>
<keyword evidence="10" id="KW-1185">Reference proteome</keyword>
<evidence type="ECO:0000256" key="1">
    <source>
        <dbReference type="ARBA" id="ARBA00001974"/>
    </source>
</evidence>
<dbReference type="GO" id="GO:0016491">
    <property type="term" value="F:oxidoreductase activity"/>
    <property type="evidence" value="ECO:0007669"/>
    <property type="project" value="UniProtKB-KW"/>
</dbReference>
<evidence type="ECO:0000256" key="7">
    <source>
        <dbReference type="ARBA" id="ARBA00023033"/>
    </source>
</evidence>
<keyword evidence="7" id="KW-0503">Monooxygenase</keyword>
<dbReference type="PRINTS" id="PR00420">
    <property type="entry name" value="RNGMNOXGNASE"/>
</dbReference>
<dbReference type="RefSeq" id="WP_250223455.1">
    <property type="nucleotide sequence ID" value="NZ_CP097762.1"/>
</dbReference>
<reference evidence="9" key="1">
    <citation type="submission" date="2022-05" db="EMBL/GenBank/DDBJ databases">
        <title>Impact of host demography and evolutionary history on endosymbiont molecular evolution: a test in carpenter ants (Genus Camponotus) and their Blochmannia endosymbionts.</title>
        <authorList>
            <person name="Manthey J.D."/>
            <person name="Giron J.C."/>
            <person name="Hruska J.P."/>
        </authorList>
    </citation>
    <scope>NUCLEOTIDE SEQUENCE</scope>
    <source>
        <strain evidence="9">C-006</strain>
    </source>
</reference>
<dbReference type="InterPro" id="IPR036188">
    <property type="entry name" value="FAD/NAD-bd_sf"/>
</dbReference>
<dbReference type="InterPro" id="IPR010971">
    <property type="entry name" value="UbiH/COQ6"/>
</dbReference>
<name>A0ABY4SZR1_9ENTR</name>
<dbReference type="Pfam" id="PF01494">
    <property type="entry name" value="FAD_binding_3"/>
    <property type="match status" value="1"/>
</dbReference>
<comment type="pathway">
    <text evidence="2">Cofactor biosynthesis; ubiquinone biosynthesis.</text>
</comment>
<evidence type="ECO:0000256" key="6">
    <source>
        <dbReference type="ARBA" id="ARBA00023002"/>
    </source>
</evidence>